<evidence type="ECO:0000259" key="5">
    <source>
        <dbReference type="PROSITE" id="PS01124"/>
    </source>
</evidence>
<dbReference type="PANTHER" id="PTHR46796">
    <property type="entry name" value="HTH-TYPE TRANSCRIPTIONAL ACTIVATOR RHAS-RELATED"/>
    <property type="match status" value="1"/>
</dbReference>
<gene>
    <name evidence="6" type="ORF">GRH90_25265</name>
</gene>
<evidence type="ECO:0000256" key="1">
    <source>
        <dbReference type="ARBA" id="ARBA00023015"/>
    </source>
</evidence>
<dbReference type="InterPro" id="IPR018060">
    <property type="entry name" value="HTH_AraC"/>
</dbReference>
<keyword evidence="3" id="KW-0010">Activator</keyword>
<organism evidence="6 7">
    <name type="scientific">Acerihabitans arboris</name>
    <dbReference type="NCBI Taxonomy" id="2691583"/>
    <lineage>
        <taxon>Bacteria</taxon>
        <taxon>Pseudomonadati</taxon>
        <taxon>Pseudomonadota</taxon>
        <taxon>Gammaproteobacteria</taxon>
        <taxon>Enterobacterales</taxon>
        <taxon>Pectobacteriaceae</taxon>
        <taxon>Acerihabitans</taxon>
    </lineage>
</organism>
<dbReference type="PROSITE" id="PS01124">
    <property type="entry name" value="HTH_ARAC_FAMILY_2"/>
    <property type="match status" value="1"/>
</dbReference>
<proteinExistence type="predicted"/>
<reference evidence="6 7" key="2">
    <citation type="submission" date="2020-02" db="EMBL/GenBank/DDBJ databases">
        <title>The new genus of Enterobacteriales.</title>
        <authorList>
            <person name="Kim I.S."/>
        </authorList>
    </citation>
    <scope>NUCLEOTIDE SEQUENCE [LARGE SCALE GENOMIC DNA]</scope>
    <source>
        <strain evidence="6 7">SAP-6</strain>
    </source>
</reference>
<dbReference type="SUPFAM" id="SSF46689">
    <property type="entry name" value="Homeodomain-like"/>
    <property type="match status" value="2"/>
</dbReference>
<dbReference type="Pfam" id="PF02311">
    <property type="entry name" value="AraC_binding"/>
    <property type="match status" value="1"/>
</dbReference>
<evidence type="ECO:0000313" key="7">
    <source>
        <dbReference type="Proteomes" id="UP000461443"/>
    </source>
</evidence>
<evidence type="ECO:0000256" key="3">
    <source>
        <dbReference type="ARBA" id="ARBA00023159"/>
    </source>
</evidence>
<dbReference type="InterPro" id="IPR018062">
    <property type="entry name" value="HTH_AraC-typ_CS"/>
</dbReference>
<dbReference type="AlphaFoldDB" id="A0A845STG9"/>
<dbReference type="GO" id="GO:0003700">
    <property type="term" value="F:DNA-binding transcription factor activity"/>
    <property type="evidence" value="ECO:0007669"/>
    <property type="project" value="InterPro"/>
</dbReference>
<name>A0A845STG9_9GAMM</name>
<feature type="domain" description="HTH araC/xylS-type" evidence="5">
    <location>
        <begin position="168"/>
        <end position="265"/>
    </location>
</feature>
<keyword evidence="1" id="KW-0805">Transcription regulation</keyword>
<dbReference type="InterPro" id="IPR050204">
    <property type="entry name" value="AraC_XylS_family_regulators"/>
</dbReference>
<evidence type="ECO:0000256" key="4">
    <source>
        <dbReference type="ARBA" id="ARBA00023163"/>
    </source>
</evidence>
<protein>
    <submittedName>
        <fullName evidence="6">Helix-turn-helix domain-containing protein</fullName>
    </submittedName>
</protein>
<comment type="caution">
    <text evidence="6">The sequence shown here is derived from an EMBL/GenBank/DDBJ whole genome shotgun (WGS) entry which is preliminary data.</text>
</comment>
<dbReference type="SMART" id="SM00342">
    <property type="entry name" value="HTH_ARAC"/>
    <property type="match status" value="1"/>
</dbReference>
<reference evidence="6 7" key="1">
    <citation type="submission" date="2019-12" db="EMBL/GenBank/DDBJ databases">
        <authorList>
            <person name="Lee S.D."/>
        </authorList>
    </citation>
    <scope>NUCLEOTIDE SEQUENCE [LARGE SCALE GENOMIC DNA]</scope>
    <source>
        <strain evidence="6 7">SAP-6</strain>
    </source>
</reference>
<dbReference type="Pfam" id="PF12833">
    <property type="entry name" value="HTH_18"/>
    <property type="match status" value="1"/>
</dbReference>
<dbReference type="InterPro" id="IPR037923">
    <property type="entry name" value="HTH-like"/>
</dbReference>
<keyword evidence="2" id="KW-0238">DNA-binding</keyword>
<dbReference type="GO" id="GO:0043565">
    <property type="term" value="F:sequence-specific DNA binding"/>
    <property type="evidence" value="ECO:0007669"/>
    <property type="project" value="InterPro"/>
</dbReference>
<dbReference type="InterPro" id="IPR003313">
    <property type="entry name" value="AraC-bd"/>
</dbReference>
<dbReference type="Proteomes" id="UP000461443">
    <property type="component" value="Unassembled WGS sequence"/>
</dbReference>
<dbReference type="PROSITE" id="PS00041">
    <property type="entry name" value="HTH_ARAC_FAMILY_1"/>
    <property type="match status" value="1"/>
</dbReference>
<dbReference type="EMBL" id="WUBS01000030">
    <property type="protein sequence ID" value="NDL66038.1"/>
    <property type="molecule type" value="Genomic_DNA"/>
</dbReference>
<dbReference type="Gene3D" id="1.10.10.60">
    <property type="entry name" value="Homeodomain-like"/>
    <property type="match status" value="2"/>
</dbReference>
<dbReference type="InterPro" id="IPR009057">
    <property type="entry name" value="Homeodomain-like_sf"/>
</dbReference>
<evidence type="ECO:0000256" key="2">
    <source>
        <dbReference type="ARBA" id="ARBA00023125"/>
    </source>
</evidence>
<keyword evidence="7" id="KW-1185">Reference proteome</keyword>
<evidence type="ECO:0000313" key="6">
    <source>
        <dbReference type="EMBL" id="NDL66038.1"/>
    </source>
</evidence>
<sequence>MKHHVHNVKRHHPLVPGLEAMSLLTEHAFPRHSHDQFGIGIFIQGAQHSWSNIGKVESSAGDIIMVNPGEIHDGIPLQGPRGWHMIYINPEVVAQELRDLSKVDDFVMRPVVSDQELRFHMRNLFTEINTICPDRTAVEEAFLLCLMRVTHYHIFSKQQGKTYSPAIALAKQYLDDSPEEKVTLSMLSSLCGVSRFQLIRGFSRETGVTPHAYLVQSRVRLARRLLLEGKKITDTALVAGFADQSHLTRAFQKQFGITPGHYVASAK</sequence>
<keyword evidence="4" id="KW-0804">Transcription</keyword>
<accession>A0A845STG9</accession>
<dbReference type="RefSeq" id="WP_162368742.1">
    <property type="nucleotide sequence ID" value="NZ_WUBS01000030.1"/>
</dbReference>
<dbReference type="PANTHER" id="PTHR46796:SF2">
    <property type="entry name" value="TRANSCRIPTIONAL REGULATORY PROTEIN"/>
    <property type="match status" value="1"/>
</dbReference>
<dbReference type="SUPFAM" id="SSF51215">
    <property type="entry name" value="Regulatory protein AraC"/>
    <property type="match status" value="1"/>
</dbReference>